<feature type="transmembrane region" description="Helical" evidence="14">
    <location>
        <begin position="391"/>
        <end position="414"/>
    </location>
</feature>
<keyword evidence="6" id="KW-0769">Symport</keyword>
<reference evidence="15" key="1">
    <citation type="journal article" date="2023" name="J. Hazard. Mater.">
        <title>Anaerobic biodegradation of pyrene and benzo[a]pyrene by a new sulfate-reducing Desulforamulus aquiferis strain DSA.</title>
        <authorList>
            <person name="Zhang Z."/>
            <person name="Sun J."/>
            <person name="Gong X."/>
            <person name="Wang C."/>
            <person name="Wang H."/>
        </authorList>
    </citation>
    <scope>NUCLEOTIDE SEQUENCE</scope>
    <source>
        <strain evidence="15">DSA</strain>
    </source>
</reference>
<dbReference type="GO" id="GO:0015293">
    <property type="term" value="F:symporter activity"/>
    <property type="evidence" value="ECO:0007669"/>
    <property type="project" value="UniProtKB-KW"/>
</dbReference>
<protein>
    <submittedName>
        <fullName evidence="15">Sodium/solute symporter</fullName>
    </submittedName>
</protein>
<evidence type="ECO:0000256" key="7">
    <source>
        <dbReference type="ARBA" id="ARBA00022989"/>
    </source>
</evidence>
<feature type="transmembrane region" description="Helical" evidence="14">
    <location>
        <begin position="426"/>
        <end position="444"/>
    </location>
</feature>
<feature type="transmembrane region" description="Helical" evidence="14">
    <location>
        <begin position="269"/>
        <end position="293"/>
    </location>
</feature>
<keyword evidence="9" id="KW-0406">Ion transport</keyword>
<dbReference type="InterPro" id="IPR038377">
    <property type="entry name" value="Na/Glc_symporter_sf"/>
</dbReference>
<keyword evidence="4" id="KW-1003">Cell membrane</keyword>
<feature type="transmembrane region" description="Helical" evidence="14">
    <location>
        <begin position="450"/>
        <end position="472"/>
    </location>
</feature>
<sequence>MKGIFLTLFVGLLLFCGLYCMRRAKTVNEFFLGGRTVGPWLSAFAFGTTYFSAVIFIGYAGKVGFGFGLSTLWVVVGNTLVGSLLAWLVLAKRTREMTIKLNVMTMPQFLAARYQSPGLKVFAAMVIFIFMIPYSASVFMGLSYLFERVFDIPYTYAAIAMGLLTAMYLVTGGYRAVAITDVVQGTVMIFGVGVLLYYIVGSPQVGGLASGFAKLAAIDHKLVEPVGPPGWLPLASLVILTSLGTWGLPQMVQKFYAIKDEASIKPATIVATVFALVITTGAYFTGSLTRLFFDKVPVDPATGSPNPDLIIPQIMMNNLPEWGVTLLLLLVLSASMSTLASLVLVSSSAVSMDLLQSLFPKLTERQKVAHMRILCALFIALSVALTMAKPAIILSLMAISWGTVAGAFLAPYLFGLFWPGATAKGAWIASLTGLSIPLIAAYFIKLDPGMLPTAGSAAMLVPLLVLPVISMVTEKLPGKHLEQIFGIGTTSKILVKNKKVEQV</sequence>
<comment type="catalytic activity">
    <reaction evidence="12">
        <text>L-proline(in) + Na(+)(in) = L-proline(out) + Na(+)(out)</text>
        <dbReference type="Rhea" id="RHEA:28967"/>
        <dbReference type="ChEBI" id="CHEBI:29101"/>
        <dbReference type="ChEBI" id="CHEBI:60039"/>
    </reaction>
</comment>
<evidence type="ECO:0000313" key="16">
    <source>
        <dbReference type="Proteomes" id="UP001172911"/>
    </source>
</evidence>
<keyword evidence="10 14" id="KW-0472">Membrane</keyword>
<dbReference type="EMBL" id="JARPTC010000030">
    <property type="protein sequence ID" value="MDO7788985.1"/>
    <property type="molecule type" value="Genomic_DNA"/>
</dbReference>
<comment type="subcellular location">
    <subcellularLocation>
        <location evidence="1">Cell membrane</location>
        <topology evidence="1">Multi-pass membrane protein</topology>
    </subcellularLocation>
</comment>
<evidence type="ECO:0000256" key="3">
    <source>
        <dbReference type="ARBA" id="ARBA00022448"/>
    </source>
</evidence>
<evidence type="ECO:0000313" key="15">
    <source>
        <dbReference type="EMBL" id="MDO7788985.1"/>
    </source>
</evidence>
<evidence type="ECO:0000256" key="11">
    <source>
        <dbReference type="ARBA" id="ARBA00023201"/>
    </source>
</evidence>
<dbReference type="Proteomes" id="UP001172911">
    <property type="component" value="Unassembled WGS sequence"/>
</dbReference>
<evidence type="ECO:0000256" key="2">
    <source>
        <dbReference type="ARBA" id="ARBA00006434"/>
    </source>
</evidence>
<gene>
    <name evidence="15" type="ORF">P6N53_17385</name>
</gene>
<keyword evidence="5 14" id="KW-0812">Transmembrane</keyword>
<accession>A0AAW7ZLJ2</accession>
<evidence type="ECO:0000256" key="5">
    <source>
        <dbReference type="ARBA" id="ARBA00022692"/>
    </source>
</evidence>
<evidence type="ECO:0000256" key="12">
    <source>
        <dbReference type="ARBA" id="ARBA00033708"/>
    </source>
</evidence>
<dbReference type="PANTHER" id="PTHR48086:SF3">
    <property type="entry name" value="SODIUM_PROLINE SYMPORTER"/>
    <property type="match status" value="1"/>
</dbReference>
<evidence type="ECO:0000256" key="10">
    <source>
        <dbReference type="ARBA" id="ARBA00023136"/>
    </source>
</evidence>
<dbReference type="GO" id="GO:0006814">
    <property type="term" value="P:sodium ion transport"/>
    <property type="evidence" value="ECO:0007669"/>
    <property type="project" value="UniProtKB-KW"/>
</dbReference>
<keyword evidence="11" id="KW-0739">Sodium transport</keyword>
<feature type="transmembrane region" description="Helical" evidence="14">
    <location>
        <begin position="72"/>
        <end position="91"/>
    </location>
</feature>
<evidence type="ECO:0000256" key="13">
    <source>
        <dbReference type="RuleBase" id="RU362091"/>
    </source>
</evidence>
<dbReference type="PROSITE" id="PS50283">
    <property type="entry name" value="NA_SOLUT_SYMP_3"/>
    <property type="match status" value="1"/>
</dbReference>
<organism evidence="15 16">
    <name type="scientific">Desulforamulus aquiferis</name>
    <dbReference type="NCBI Taxonomy" id="1397668"/>
    <lineage>
        <taxon>Bacteria</taxon>
        <taxon>Bacillati</taxon>
        <taxon>Bacillota</taxon>
        <taxon>Clostridia</taxon>
        <taxon>Eubacteriales</taxon>
        <taxon>Peptococcaceae</taxon>
        <taxon>Desulforamulus</taxon>
    </lineage>
</organism>
<keyword evidence="16" id="KW-1185">Reference proteome</keyword>
<dbReference type="InterPro" id="IPR050277">
    <property type="entry name" value="Sodium:Solute_Symporter"/>
</dbReference>
<dbReference type="Gene3D" id="1.20.1730.10">
    <property type="entry name" value="Sodium/glucose cotransporter"/>
    <property type="match status" value="1"/>
</dbReference>
<comment type="caution">
    <text evidence="15">The sequence shown here is derived from an EMBL/GenBank/DDBJ whole genome shotgun (WGS) entry which is preliminary data.</text>
</comment>
<evidence type="ECO:0000256" key="9">
    <source>
        <dbReference type="ARBA" id="ARBA00023065"/>
    </source>
</evidence>
<feature type="transmembrane region" description="Helical" evidence="14">
    <location>
        <begin position="230"/>
        <end position="248"/>
    </location>
</feature>
<dbReference type="NCBIfam" id="TIGR00813">
    <property type="entry name" value="sss"/>
    <property type="match status" value="1"/>
</dbReference>
<evidence type="ECO:0000256" key="1">
    <source>
        <dbReference type="ARBA" id="ARBA00004651"/>
    </source>
</evidence>
<feature type="transmembrane region" description="Helical" evidence="14">
    <location>
        <begin position="368"/>
        <end position="385"/>
    </location>
</feature>
<feature type="transmembrane region" description="Helical" evidence="14">
    <location>
        <begin position="152"/>
        <end position="170"/>
    </location>
</feature>
<feature type="transmembrane region" description="Helical" evidence="14">
    <location>
        <begin position="322"/>
        <end position="347"/>
    </location>
</feature>
<dbReference type="PANTHER" id="PTHR48086">
    <property type="entry name" value="SODIUM/PROLINE SYMPORTER-RELATED"/>
    <property type="match status" value="1"/>
</dbReference>
<dbReference type="InterPro" id="IPR001734">
    <property type="entry name" value="Na/solute_symporter"/>
</dbReference>
<evidence type="ECO:0000256" key="14">
    <source>
        <dbReference type="SAM" id="Phobius"/>
    </source>
</evidence>
<name>A0AAW7ZLJ2_9FIRM</name>
<comment type="similarity">
    <text evidence="2 13">Belongs to the sodium:solute symporter (SSF) (TC 2.A.21) family.</text>
</comment>
<feature type="transmembrane region" description="Helical" evidence="14">
    <location>
        <begin position="182"/>
        <end position="200"/>
    </location>
</feature>
<proteinExistence type="inferred from homology"/>
<keyword evidence="8" id="KW-0915">Sodium</keyword>
<evidence type="ECO:0000256" key="8">
    <source>
        <dbReference type="ARBA" id="ARBA00023053"/>
    </source>
</evidence>
<keyword evidence="3" id="KW-0813">Transport</keyword>
<feature type="transmembrane region" description="Helical" evidence="14">
    <location>
        <begin position="40"/>
        <end position="60"/>
    </location>
</feature>
<dbReference type="RefSeq" id="WP_304545415.1">
    <property type="nucleotide sequence ID" value="NZ_JARPTC010000030.1"/>
</dbReference>
<keyword evidence="7 14" id="KW-1133">Transmembrane helix</keyword>
<dbReference type="AlphaFoldDB" id="A0AAW7ZLJ2"/>
<evidence type="ECO:0000256" key="6">
    <source>
        <dbReference type="ARBA" id="ARBA00022847"/>
    </source>
</evidence>
<feature type="transmembrane region" description="Helical" evidence="14">
    <location>
        <begin position="121"/>
        <end position="146"/>
    </location>
</feature>
<evidence type="ECO:0000256" key="4">
    <source>
        <dbReference type="ARBA" id="ARBA00022475"/>
    </source>
</evidence>
<reference evidence="15" key="2">
    <citation type="submission" date="2023-03" db="EMBL/GenBank/DDBJ databases">
        <authorList>
            <person name="Zhang Z."/>
        </authorList>
    </citation>
    <scope>NUCLEOTIDE SEQUENCE</scope>
    <source>
        <strain evidence="15">DSA</strain>
    </source>
</reference>
<dbReference type="Pfam" id="PF00474">
    <property type="entry name" value="SSF"/>
    <property type="match status" value="1"/>
</dbReference>
<dbReference type="GO" id="GO:0005886">
    <property type="term" value="C:plasma membrane"/>
    <property type="evidence" value="ECO:0007669"/>
    <property type="project" value="UniProtKB-SubCell"/>
</dbReference>